<proteinExistence type="predicted"/>
<dbReference type="EMBL" id="CP039352">
    <property type="protein sequence ID" value="QCE03468.1"/>
    <property type="molecule type" value="Genomic_DNA"/>
</dbReference>
<name>A0A4D6MQY3_VIGUN</name>
<keyword evidence="3" id="KW-1185">Reference proteome</keyword>
<dbReference type="AlphaFoldDB" id="A0A4D6MQY3"/>
<feature type="region of interest" description="Disordered" evidence="1">
    <location>
        <begin position="1"/>
        <end position="22"/>
    </location>
</feature>
<organism evidence="2 3">
    <name type="scientific">Vigna unguiculata</name>
    <name type="common">Cowpea</name>
    <dbReference type="NCBI Taxonomy" id="3917"/>
    <lineage>
        <taxon>Eukaryota</taxon>
        <taxon>Viridiplantae</taxon>
        <taxon>Streptophyta</taxon>
        <taxon>Embryophyta</taxon>
        <taxon>Tracheophyta</taxon>
        <taxon>Spermatophyta</taxon>
        <taxon>Magnoliopsida</taxon>
        <taxon>eudicotyledons</taxon>
        <taxon>Gunneridae</taxon>
        <taxon>Pentapetalae</taxon>
        <taxon>rosids</taxon>
        <taxon>fabids</taxon>
        <taxon>Fabales</taxon>
        <taxon>Fabaceae</taxon>
        <taxon>Papilionoideae</taxon>
        <taxon>50 kb inversion clade</taxon>
        <taxon>NPAAA clade</taxon>
        <taxon>indigoferoid/millettioid clade</taxon>
        <taxon>Phaseoleae</taxon>
        <taxon>Vigna</taxon>
    </lineage>
</organism>
<evidence type="ECO:0000313" key="2">
    <source>
        <dbReference type="EMBL" id="QCE03468.1"/>
    </source>
</evidence>
<gene>
    <name evidence="2" type="ORF">DEO72_LG8g1492</name>
</gene>
<reference evidence="2 3" key="1">
    <citation type="submission" date="2019-04" db="EMBL/GenBank/DDBJ databases">
        <title>An improved genome assembly and genetic linkage map for asparagus bean, Vigna unguiculata ssp. sesquipedialis.</title>
        <authorList>
            <person name="Xia Q."/>
            <person name="Zhang R."/>
            <person name="Dong Y."/>
        </authorList>
    </citation>
    <scope>NUCLEOTIDE SEQUENCE [LARGE SCALE GENOMIC DNA]</scope>
    <source>
        <tissue evidence="2">Leaf</tissue>
    </source>
</reference>
<protein>
    <submittedName>
        <fullName evidence="2">Uncharacterized protein</fullName>
    </submittedName>
</protein>
<accession>A0A4D6MQY3</accession>
<dbReference type="Proteomes" id="UP000501690">
    <property type="component" value="Linkage Group LG8"/>
</dbReference>
<evidence type="ECO:0000313" key="3">
    <source>
        <dbReference type="Proteomes" id="UP000501690"/>
    </source>
</evidence>
<sequence>MEDTLNDQEVQTYTKKHKDSWPSGSMTEILNELEETASSRCLTPLAPYLINDDSLVIKKKRGSTKCLKTHGLSHEDRIQVNLLVNIGLP</sequence>
<evidence type="ECO:0000256" key="1">
    <source>
        <dbReference type="SAM" id="MobiDB-lite"/>
    </source>
</evidence>